<dbReference type="AlphaFoldDB" id="A0AA88J3D6"/>
<evidence type="ECO:0000313" key="1">
    <source>
        <dbReference type="EMBL" id="GMN64098.1"/>
    </source>
</evidence>
<dbReference type="Proteomes" id="UP001187192">
    <property type="component" value="Unassembled WGS sequence"/>
</dbReference>
<keyword evidence="2" id="KW-1185">Reference proteome</keyword>
<reference evidence="1" key="1">
    <citation type="submission" date="2023-07" db="EMBL/GenBank/DDBJ databases">
        <title>draft genome sequence of fig (Ficus carica).</title>
        <authorList>
            <person name="Takahashi T."/>
            <person name="Nishimura K."/>
        </authorList>
    </citation>
    <scope>NUCLEOTIDE SEQUENCE</scope>
</reference>
<name>A0AA88J3D6_FICCA</name>
<evidence type="ECO:0000313" key="2">
    <source>
        <dbReference type="Proteomes" id="UP001187192"/>
    </source>
</evidence>
<comment type="caution">
    <text evidence="1">The sequence shown here is derived from an EMBL/GenBank/DDBJ whole genome shotgun (WGS) entry which is preliminary data.</text>
</comment>
<protein>
    <submittedName>
        <fullName evidence="1">Uncharacterized protein</fullName>
    </submittedName>
</protein>
<dbReference type="EMBL" id="BTGU01000168">
    <property type="protein sequence ID" value="GMN64098.1"/>
    <property type="molecule type" value="Genomic_DNA"/>
</dbReference>
<accession>A0AA88J3D6</accession>
<organism evidence="1 2">
    <name type="scientific">Ficus carica</name>
    <name type="common">Common fig</name>
    <dbReference type="NCBI Taxonomy" id="3494"/>
    <lineage>
        <taxon>Eukaryota</taxon>
        <taxon>Viridiplantae</taxon>
        <taxon>Streptophyta</taxon>
        <taxon>Embryophyta</taxon>
        <taxon>Tracheophyta</taxon>
        <taxon>Spermatophyta</taxon>
        <taxon>Magnoliopsida</taxon>
        <taxon>eudicotyledons</taxon>
        <taxon>Gunneridae</taxon>
        <taxon>Pentapetalae</taxon>
        <taxon>rosids</taxon>
        <taxon>fabids</taxon>
        <taxon>Rosales</taxon>
        <taxon>Moraceae</taxon>
        <taxon>Ficeae</taxon>
        <taxon>Ficus</taxon>
    </lineage>
</organism>
<sequence length="134" mass="14934">MIKEVCTSADDLAKEFQMLNQMVKDGVKMLGEIGSRYDWLKVMNDALKETVKLKDVDITGLVPRVVDKYSKATFKAHYKLLKVYKQGLLVDGDVDEKILLHEESLAKAKASTSTAKLNVEPLAPVVSRPTIVEP</sequence>
<gene>
    <name evidence="1" type="ORF">TIFTF001_033185</name>
</gene>
<proteinExistence type="predicted"/>